<feature type="compositionally biased region" description="Low complexity" evidence="1">
    <location>
        <begin position="794"/>
        <end position="803"/>
    </location>
</feature>
<reference evidence="2" key="1">
    <citation type="submission" date="2018-01" db="EMBL/GenBank/DDBJ databases">
        <authorList>
            <person name="Clerissi C."/>
        </authorList>
    </citation>
    <scope>NUCLEOTIDE SEQUENCE</scope>
    <source>
        <strain evidence="2">Cupriavidus oxalaticus LMG 2235</strain>
    </source>
</reference>
<sequence length="813" mass="88407">MLPCCRSCLLLLRRGAFEIGFQLPLARQVLLGPGDVAVADARGFLQRPRRVGQVRTRDRAKIGAAGGDDRVDMIGLEDRADGNGGNARLVADAIGERGLVHAAIHRRLVRADLSRRAIDHVGAGGLEGAGDLDGVVGRDAAFDPVVRRDAHRHRLVLRPYRAHRFEHLQRIAQPRRQRAAVFVVARIGQRRDKARQQVAVGAVQLEPVKTRFGRAAGTGHEIVAHAVHVGARHLARGLRLARQVRQRRGRHHRPVALRQRMVHRLPAELRRPLAARVADLHGDARIAAGMHEIDDALPCVALLIVPQARAARRDARIGRHAGHFRHHHAGATQRARTEVNQVEVARHAIGAGVHGHRRHHHAVLQRDAAQPERREHRRQRLGLAQLQALLRHAGPLRQPVLELRHIIGVAYAQVLVRDALRTRQQRIGELLRRQAAGVALDVLEPLGRVARGILDLQHFHAARSFIACQRIGQAVVAAAADLFGQVDRIFQCQFGTGADREVCRVRGIAHQHHRHATAVRQRIPVHPLAADHAREADPDRRAAQVRRIGDQLVAVEVARKQLLAIRHALFLAHLVDAGGLPDRFRRLDDKGRGVVVEAVGMRLEPAVLGLLEGESEGVEQLVRAQPDKAALARVDVGPEGLGVAGADAAVQAIRGDHQVGLVLHRQRLVVGDIVLEYQPDAERFAARLQDIEQALAADADKAVATGADGAAADMDVDIVPVIEGGVDLGGAVRIGLLEVVHGGVGEHHAPAEGVIGPVALDHDDLVGRILQLHQQAEVQPGRSAANTKHSHLLPPAGAAPGNAARRHHDLDQT</sequence>
<protein>
    <submittedName>
        <fullName evidence="2">Uncharacterized protein</fullName>
    </submittedName>
</protein>
<comment type="caution">
    <text evidence="2">The sequence shown here is derived from an EMBL/GenBank/DDBJ whole genome shotgun (WGS) entry which is preliminary data.</text>
</comment>
<organism evidence="2">
    <name type="scientific">Cupriavidus oxalaticus</name>
    <dbReference type="NCBI Taxonomy" id="96344"/>
    <lineage>
        <taxon>Bacteria</taxon>
        <taxon>Pseudomonadati</taxon>
        <taxon>Pseudomonadota</taxon>
        <taxon>Betaproteobacteria</taxon>
        <taxon>Burkholderiales</taxon>
        <taxon>Burkholderiaceae</taxon>
        <taxon>Cupriavidus</taxon>
    </lineage>
</organism>
<dbReference type="EMBL" id="OGUS01000117">
    <property type="protein sequence ID" value="SPC13098.1"/>
    <property type="molecule type" value="Genomic_DNA"/>
</dbReference>
<proteinExistence type="predicted"/>
<name>A0A375G4S5_9BURK</name>
<feature type="region of interest" description="Disordered" evidence="1">
    <location>
        <begin position="779"/>
        <end position="813"/>
    </location>
</feature>
<dbReference type="AlphaFoldDB" id="A0A375G4S5"/>
<evidence type="ECO:0000256" key="1">
    <source>
        <dbReference type="SAM" id="MobiDB-lite"/>
    </source>
</evidence>
<accession>A0A375G4S5</accession>
<dbReference type="Proteomes" id="UP000256862">
    <property type="component" value="Chromosome CO2235"/>
</dbReference>
<evidence type="ECO:0000313" key="2">
    <source>
        <dbReference type="EMBL" id="SPC13098.1"/>
    </source>
</evidence>
<gene>
    <name evidence="2" type="ORF">CO2235_170221</name>
</gene>